<organism evidence="2 3">
    <name type="scientific">Pseudomonas phage vB_PaeM_PAO1_Ab17</name>
    <dbReference type="NCBI Taxonomy" id="1548904"/>
    <lineage>
        <taxon>Viruses</taxon>
        <taxon>Duplodnaviria</taxon>
        <taxon>Heunggongvirae</taxon>
        <taxon>Uroviricota</taxon>
        <taxon>Caudoviricetes</taxon>
        <taxon>Vandenendeviridae</taxon>
        <taxon>Nankokuvirus</taxon>
        <taxon>Nankokuvirus Ab03</taxon>
    </lineage>
</organism>
<sequence length="88" mass="9804">MAKLKLDGNILTVMDLTAGQAVEKVKQRIRTDVDFTQVTVVQSGPGVFQVSYPLNKGERGSYKHLYDKQEKERKANNPPPEPPPLLLA</sequence>
<evidence type="ECO:0000313" key="3">
    <source>
        <dbReference type="Proteomes" id="UP000030225"/>
    </source>
</evidence>
<gene>
    <name evidence="2" type="primary">ORF95</name>
</gene>
<protein>
    <submittedName>
        <fullName evidence="2">Uncharacterized protein</fullName>
    </submittedName>
</protein>
<evidence type="ECO:0000313" key="2">
    <source>
        <dbReference type="EMBL" id="CEF89585.1"/>
    </source>
</evidence>
<reference evidence="3" key="1">
    <citation type="journal article" date="2015" name="PLoS ONE">
        <title>Investigation of a Large Collection of Pseudomonas aeruginosa Bacteriophages Collected from a Single Environmental Source in Abidjan, Cote d'Ivoire.</title>
        <authorList>
            <person name="Essoh C."/>
            <person name="Latino L."/>
            <person name="Midoux C."/>
            <person name="Blouin Y."/>
            <person name="Loukou G."/>
            <person name="Nguetta S.P."/>
            <person name="Lathro S."/>
            <person name="Cablanmian A."/>
            <person name="Kouassi A.K."/>
            <person name="Vergnaud G."/>
            <person name="Pourcel C."/>
        </authorList>
    </citation>
    <scope>NUCLEOTIDE SEQUENCE [LARGE SCALE GENOMIC DNA]</scope>
</reference>
<dbReference type="Proteomes" id="UP000030225">
    <property type="component" value="Segment"/>
</dbReference>
<feature type="region of interest" description="Disordered" evidence="1">
    <location>
        <begin position="58"/>
        <end position="88"/>
    </location>
</feature>
<evidence type="ECO:0000256" key="1">
    <source>
        <dbReference type="SAM" id="MobiDB-lite"/>
    </source>
</evidence>
<proteinExistence type="predicted"/>
<feature type="compositionally biased region" description="Basic and acidic residues" evidence="1">
    <location>
        <begin position="58"/>
        <end position="75"/>
    </location>
</feature>
<dbReference type="EMBL" id="LN610576">
    <property type="protein sequence ID" value="CEF89585.1"/>
    <property type="molecule type" value="Genomic_DNA"/>
</dbReference>
<accession>A0A0A1IVQ1</accession>
<name>A0A0A1IVQ1_9CAUD</name>
<feature type="compositionally biased region" description="Pro residues" evidence="1">
    <location>
        <begin position="77"/>
        <end position="88"/>
    </location>
</feature>